<feature type="compositionally biased region" description="Polar residues" evidence="1">
    <location>
        <begin position="364"/>
        <end position="406"/>
    </location>
</feature>
<protein>
    <submittedName>
        <fullName evidence="2">Expressed protein</fullName>
    </submittedName>
</protein>
<dbReference type="EMBL" id="GL833126">
    <property type="protein sequence ID" value="EGB08883.1"/>
    <property type="molecule type" value="Genomic_DNA"/>
</dbReference>
<evidence type="ECO:0000313" key="2">
    <source>
        <dbReference type="EMBL" id="EGB08883.1"/>
    </source>
</evidence>
<reference evidence="2 3" key="1">
    <citation type="journal article" date="2011" name="Proc. Natl. Acad. Sci. U.S.A.">
        <title>Niche of harmful alga Aureococcus anophagefferens revealed through ecogenomics.</title>
        <authorList>
            <person name="Gobler C.J."/>
            <person name="Berry D.L."/>
            <person name="Dyhrman S.T."/>
            <person name="Wilhelm S.W."/>
            <person name="Salamov A."/>
            <person name="Lobanov A.V."/>
            <person name="Zhang Y."/>
            <person name="Collier J.L."/>
            <person name="Wurch L.L."/>
            <person name="Kustka A.B."/>
            <person name="Dill B.D."/>
            <person name="Shah M."/>
            <person name="VerBerkmoes N.C."/>
            <person name="Kuo A."/>
            <person name="Terry A."/>
            <person name="Pangilinan J."/>
            <person name="Lindquist E.A."/>
            <person name="Lucas S."/>
            <person name="Paulsen I.T."/>
            <person name="Hattenrath-Lehmann T.K."/>
            <person name="Talmage S.C."/>
            <person name="Walker E.A."/>
            <person name="Koch F."/>
            <person name="Burson A.M."/>
            <person name="Marcoval M.A."/>
            <person name="Tang Y.Z."/>
            <person name="Lecleir G.R."/>
            <person name="Coyne K.J."/>
            <person name="Berg G.M."/>
            <person name="Bertrand E.M."/>
            <person name="Saito M.A."/>
            <person name="Gladyshev V.N."/>
            <person name="Grigoriev I.V."/>
        </authorList>
    </citation>
    <scope>NUCLEOTIDE SEQUENCE [LARGE SCALE GENOMIC DNA]</scope>
    <source>
        <strain evidence="3">CCMP 1984</strain>
    </source>
</reference>
<gene>
    <name evidence="2" type="ORF">AURANDRAFT_71422</name>
</gene>
<keyword evidence="3" id="KW-1185">Reference proteome</keyword>
<feature type="region of interest" description="Disordered" evidence="1">
    <location>
        <begin position="250"/>
        <end position="270"/>
    </location>
</feature>
<dbReference type="Proteomes" id="UP000002729">
    <property type="component" value="Unassembled WGS sequence"/>
</dbReference>
<dbReference type="InParanoid" id="F0Y701"/>
<sequence length="446" mass="50250">MCFNAGCRARNANINLTLRYSPQKQDGRSGREIRSSVCYLTVALVRPDGHTPFILPFFTPYARLTDRRYHDEILLTRQEAKNSLHVDLLQRRGALEQLRARLLTSNDDVNEHHLGVRRFNEDLTAFRKKLRLDFEELGETRVTGVGRKELIIARELEQAAARFEMWELEETSQPKCCAFVGRLGRPLAAKSKGTLSGSSEQYLQRLLGGPMLGCCESREIVTGKRSGTGETEESGAASLQRSVVRCLDGKQSKVESGENNKQQAGDTRQEVRQEVRLKVKFWPKAKDYHAAKKAYVIQHAIRSAIKTVDSRREEAIDVDSVEQTQTVIQARTHEELRAAQLRSDKRKCSQSKSKSRENRLKQIATMTPQRLKSSIESPTANFLQGTSSSKGREATVNNVKQSQQPESAHDRALAGSALDFCAVRRSRASWRQLITTPSSVNNPAWN</sequence>
<dbReference type="AlphaFoldDB" id="F0Y701"/>
<proteinExistence type="predicted"/>
<organism evidence="3">
    <name type="scientific">Aureococcus anophagefferens</name>
    <name type="common">Harmful bloom alga</name>
    <dbReference type="NCBI Taxonomy" id="44056"/>
    <lineage>
        <taxon>Eukaryota</taxon>
        <taxon>Sar</taxon>
        <taxon>Stramenopiles</taxon>
        <taxon>Ochrophyta</taxon>
        <taxon>Pelagophyceae</taxon>
        <taxon>Pelagomonadales</taxon>
        <taxon>Pelagomonadaceae</taxon>
        <taxon>Aureococcus</taxon>
    </lineage>
</organism>
<evidence type="ECO:0000313" key="3">
    <source>
        <dbReference type="Proteomes" id="UP000002729"/>
    </source>
</evidence>
<dbReference type="KEGG" id="aaf:AURANDRAFT_71422"/>
<dbReference type="RefSeq" id="XP_009036020.1">
    <property type="nucleotide sequence ID" value="XM_009037772.1"/>
</dbReference>
<feature type="region of interest" description="Disordered" evidence="1">
    <location>
        <begin position="339"/>
        <end position="411"/>
    </location>
</feature>
<dbReference type="GeneID" id="20228214"/>
<accession>F0Y701</accession>
<evidence type="ECO:0000256" key="1">
    <source>
        <dbReference type="SAM" id="MobiDB-lite"/>
    </source>
</evidence>
<name>F0Y701_AURAN</name>